<keyword evidence="1" id="KW-0479">Metal-binding</keyword>
<feature type="compositionally biased region" description="Low complexity" evidence="2">
    <location>
        <begin position="556"/>
        <end position="567"/>
    </location>
</feature>
<dbReference type="PANTHER" id="PTHR36167">
    <property type="entry name" value="C2H2 FINGER DOMAIN TRANSCRIPTION FACTOR (EUROFUNG)-RELATED"/>
    <property type="match status" value="1"/>
</dbReference>
<dbReference type="InterPro" id="IPR039327">
    <property type="entry name" value="CON7-like"/>
</dbReference>
<keyword evidence="5" id="KW-1185">Reference proteome</keyword>
<organism evidence="4 5">
    <name type="scientific">Armillaria solidipes</name>
    <dbReference type="NCBI Taxonomy" id="1076256"/>
    <lineage>
        <taxon>Eukaryota</taxon>
        <taxon>Fungi</taxon>
        <taxon>Dikarya</taxon>
        <taxon>Basidiomycota</taxon>
        <taxon>Agaricomycotina</taxon>
        <taxon>Agaricomycetes</taxon>
        <taxon>Agaricomycetidae</taxon>
        <taxon>Agaricales</taxon>
        <taxon>Marasmiineae</taxon>
        <taxon>Physalacriaceae</taxon>
        <taxon>Armillaria</taxon>
    </lineage>
</organism>
<feature type="compositionally biased region" description="Polar residues" evidence="2">
    <location>
        <begin position="264"/>
        <end position="277"/>
    </location>
</feature>
<feature type="compositionally biased region" description="Basic and acidic residues" evidence="2">
    <location>
        <begin position="249"/>
        <end position="258"/>
    </location>
</feature>
<evidence type="ECO:0000256" key="1">
    <source>
        <dbReference type="PROSITE-ProRule" id="PRU00042"/>
    </source>
</evidence>
<feature type="region of interest" description="Disordered" evidence="2">
    <location>
        <begin position="45"/>
        <end position="179"/>
    </location>
</feature>
<reference evidence="5" key="1">
    <citation type="journal article" date="2017" name="Nat. Ecol. Evol.">
        <title>Genome expansion and lineage-specific genetic innovations in the forest pathogenic fungi Armillaria.</title>
        <authorList>
            <person name="Sipos G."/>
            <person name="Prasanna A.N."/>
            <person name="Walter M.C."/>
            <person name="O'Connor E."/>
            <person name="Balint B."/>
            <person name="Krizsan K."/>
            <person name="Kiss B."/>
            <person name="Hess J."/>
            <person name="Varga T."/>
            <person name="Slot J."/>
            <person name="Riley R."/>
            <person name="Boka B."/>
            <person name="Rigling D."/>
            <person name="Barry K."/>
            <person name="Lee J."/>
            <person name="Mihaltcheva S."/>
            <person name="LaButti K."/>
            <person name="Lipzen A."/>
            <person name="Waldron R."/>
            <person name="Moloney N.M."/>
            <person name="Sperisen C."/>
            <person name="Kredics L."/>
            <person name="Vagvoelgyi C."/>
            <person name="Patrignani A."/>
            <person name="Fitzpatrick D."/>
            <person name="Nagy I."/>
            <person name="Doyle S."/>
            <person name="Anderson J.B."/>
            <person name="Grigoriev I.V."/>
            <person name="Gueldener U."/>
            <person name="Muensterkoetter M."/>
            <person name="Nagy L.G."/>
        </authorList>
    </citation>
    <scope>NUCLEOTIDE SEQUENCE [LARGE SCALE GENOMIC DNA]</scope>
    <source>
        <strain evidence="5">28-4</strain>
    </source>
</reference>
<feature type="region of interest" description="Disordered" evidence="2">
    <location>
        <begin position="235"/>
        <end position="310"/>
    </location>
</feature>
<feature type="compositionally biased region" description="Polar residues" evidence="2">
    <location>
        <begin position="106"/>
        <end position="120"/>
    </location>
</feature>
<dbReference type="PROSITE" id="PS50157">
    <property type="entry name" value="ZINC_FINGER_C2H2_2"/>
    <property type="match status" value="1"/>
</dbReference>
<proteinExistence type="predicted"/>
<evidence type="ECO:0000313" key="5">
    <source>
        <dbReference type="Proteomes" id="UP000218334"/>
    </source>
</evidence>
<feature type="domain" description="C2H2-type" evidence="3">
    <location>
        <begin position="362"/>
        <end position="393"/>
    </location>
</feature>
<keyword evidence="1" id="KW-0863">Zinc-finger</keyword>
<dbReference type="GO" id="GO:0006355">
    <property type="term" value="P:regulation of DNA-templated transcription"/>
    <property type="evidence" value="ECO:0007669"/>
    <property type="project" value="InterPro"/>
</dbReference>
<evidence type="ECO:0000256" key="2">
    <source>
        <dbReference type="SAM" id="MobiDB-lite"/>
    </source>
</evidence>
<sequence length="614" mass="68310">MLSPLPLQDILIQPTKFDPCPRSFVTESNVYHDIGLIVSASVSPIPSDSPTLDEDHLSSPTSPPGTTPNFQYGHRLYDEPVSPGTMYDSDQPGPPPPVTYSYESAAHQTQNYSQSALSSLRDSDPPAPSYLSDSPSPVDVQSSSTLTQPMSSSYTSHDRYPHRSSISSRYPTYPPNYLDQRRMSEPAVHYPVETEGFRYAENTQSSGHAPPRAAGYLQRGASLRDLRQQYQSMDYPPCQPVSPGSSWRSAEDSFRPTEEPISPYQPNFSGSNASPTAGISYPQGNEDHYGPSPPGTGTSTSSAPPARTSTHTELVIPPQGVHHSPTSPHDSDASKRYSFVALAGNAVKKRPRRRYDEIERLYQCTWPDCNKAYGTLNHLNAHVTMQKHGAKRSPNEFKELRKQWRKAKKDSEFPSSNLMRRGSMGRLDEMYDSRYPSHQHQRYSYPPPLSLLPSGVPTSHMQPERYSVADDIRYSSEDRIHRIVERPNYDERSRYPPPSGWQPPATSSYTRSQSQYPSAPFPPPSSLVPQHNLHPVPPIRSEYVRPASSSPPMNRLPPNSTLLTPLPGYQAPTSLPLPPLDPNIDLDYTNEGYYDEESGRRPGSGHAGVSGDEY</sequence>
<feature type="region of interest" description="Disordered" evidence="2">
    <location>
        <begin position="437"/>
        <end position="614"/>
    </location>
</feature>
<dbReference type="EMBL" id="KZ293422">
    <property type="protein sequence ID" value="PBK72444.1"/>
    <property type="molecule type" value="Genomic_DNA"/>
</dbReference>
<keyword evidence="1" id="KW-0862">Zinc</keyword>
<feature type="compositionally biased region" description="Low complexity" evidence="2">
    <location>
        <begin position="132"/>
        <end position="153"/>
    </location>
</feature>
<dbReference type="GO" id="GO:0008270">
    <property type="term" value="F:zinc ion binding"/>
    <property type="evidence" value="ECO:0007669"/>
    <property type="project" value="UniProtKB-KW"/>
</dbReference>
<feature type="compositionally biased region" description="Basic and acidic residues" evidence="2">
    <location>
        <begin position="467"/>
        <end position="494"/>
    </location>
</feature>
<dbReference type="PROSITE" id="PS00028">
    <property type="entry name" value="ZINC_FINGER_C2H2_1"/>
    <property type="match status" value="1"/>
</dbReference>
<accession>A0A2H3BU18</accession>
<protein>
    <recommendedName>
        <fullName evidence="3">C2H2-type domain-containing protein</fullName>
    </recommendedName>
</protein>
<dbReference type="Gene3D" id="3.30.160.60">
    <property type="entry name" value="Classic Zinc Finger"/>
    <property type="match status" value="1"/>
</dbReference>
<evidence type="ECO:0000259" key="3">
    <source>
        <dbReference type="PROSITE" id="PS50157"/>
    </source>
</evidence>
<feature type="compositionally biased region" description="Low complexity" evidence="2">
    <location>
        <begin position="295"/>
        <end position="309"/>
    </location>
</feature>
<feature type="compositionally biased region" description="Polar residues" evidence="2">
    <location>
        <begin position="504"/>
        <end position="517"/>
    </location>
</feature>
<dbReference type="STRING" id="1076256.A0A2H3BU18"/>
<dbReference type="PANTHER" id="PTHR36167:SF3">
    <property type="entry name" value="C2H2 FINGER DOMAIN TRANSCRIPTION FACTOR (EUROFUNG)-RELATED"/>
    <property type="match status" value="1"/>
</dbReference>
<evidence type="ECO:0000313" key="4">
    <source>
        <dbReference type="EMBL" id="PBK72444.1"/>
    </source>
</evidence>
<gene>
    <name evidence="4" type="ORF">ARMSODRAFT_1016407</name>
</gene>
<name>A0A2H3BU18_9AGAR</name>
<dbReference type="InterPro" id="IPR013087">
    <property type="entry name" value="Znf_C2H2_type"/>
</dbReference>
<dbReference type="Proteomes" id="UP000218334">
    <property type="component" value="Unassembled WGS sequence"/>
</dbReference>
<dbReference type="AlphaFoldDB" id="A0A2H3BU18"/>